<name>A0A0S3F1S8_9SPHN</name>
<sequence length="335" mass="38300">MAVTREYRSFAEVRPALAGRLDRAATPCLFDRIDWFESLQNHCFAGQPTYILQVMQADAELWLFLLPSDARRLSALANWYSFVWRPIFLGSPAPPLQTELLEAAARHLLSRHAQIDFYPMQDEADRMLSAFRRAGWFAVRRPMGGRHLLNVKGRDFASYWAQRPGRLRSQVRRKGRGHPFVMEITGRLNDALWTDYQHVHARSWKDAEPGLSFLRELAERESAAGTLRMGFARRDDMPVATQIWTVENDIALIHKLSHDQAFDQASPGTLLSHAMFAHAIDTDRVSVIDYGTGDNPYKKDWMEDRATLHRIDCFNPRHASTWLPAARTAISALVG</sequence>
<dbReference type="OrthoDB" id="8334427at2"/>
<evidence type="ECO:0000313" key="2">
    <source>
        <dbReference type="EMBL" id="ALR21565.1"/>
    </source>
</evidence>
<gene>
    <name evidence="2" type="ORF">ATN00_15945</name>
</gene>
<protein>
    <submittedName>
        <fullName evidence="2">CelD-like protein</fullName>
    </submittedName>
</protein>
<dbReference type="Proteomes" id="UP000056968">
    <property type="component" value="Chromosome"/>
</dbReference>
<dbReference type="Pfam" id="PF13480">
    <property type="entry name" value="Acetyltransf_6"/>
    <property type="match status" value="1"/>
</dbReference>
<dbReference type="EMBL" id="CP013264">
    <property type="protein sequence ID" value="ALR21565.1"/>
    <property type="molecule type" value="Genomic_DNA"/>
</dbReference>
<dbReference type="KEGG" id="sbd:ATN00_15945"/>
<evidence type="ECO:0000259" key="1">
    <source>
        <dbReference type="Pfam" id="PF13480"/>
    </source>
</evidence>
<evidence type="ECO:0000313" key="3">
    <source>
        <dbReference type="Proteomes" id="UP000056968"/>
    </source>
</evidence>
<reference evidence="2 3" key="1">
    <citation type="submission" date="2015-11" db="EMBL/GenBank/DDBJ databases">
        <title>A Two-component Flavoprotein Monooxygenase System MeaXY Responsible for para-Hydroxylation of 2-Methyl-6-ethylaniline and 2,6-Diethylaniline in Sphingobium baderi DE-13.</title>
        <authorList>
            <person name="Cheng M."/>
            <person name="Meng Q."/>
            <person name="Yang Y."/>
            <person name="Chu C."/>
            <person name="Yan X."/>
            <person name="He J."/>
            <person name="Li S."/>
        </authorList>
    </citation>
    <scope>NUCLEOTIDE SEQUENCE [LARGE SCALE GENOMIC DNA]</scope>
    <source>
        <strain evidence="2 3">DE-13</strain>
    </source>
</reference>
<feature type="domain" description="BioF2-like acetyltransferase" evidence="1">
    <location>
        <begin position="167"/>
        <end position="299"/>
    </location>
</feature>
<dbReference type="STRING" id="1332080.ATN00_15945"/>
<dbReference type="RefSeq" id="WP_062066260.1">
    <property type="nucleotide sequence ID" value="NZ_CP013264.1"/>
</dbReference>
<organism evidence="2 3">
    <name type="scientific">Sphingobium baderi</name>
    <dbReference type="NCBI Taxonomy" id="1332080"/>
    <lineage>
        <taxon>Bacteria</taxon>
        <taxon>Pseudomonadati</taxon>
        <taxon>Pseudomonadota</taxon>
        <taxon>Alphaproteobacteria</taxon>
        <taxon>Sphingomonadales</taxon>
        <taxon>Sphingomonadaceae</taxon>
        <taxon>Sphingobium</taxon>
    </lineage>
</organism>
<accession>A0A0S3F1S8</accession>
<dbReference type="AlphaFoldDB" id="A0A0S3F1S8"/>
<dbReference type="InterPro" id="IPR016181">
    <property type="entry name" value="Acyl_CoA_acyltransferase"/>
</dbReference>
<proteinExistence type="predicted"/>
<keyword evidence="3" id="KW-1185">Reference proteome</keyword>
<dbReference type="InterPro" id="IPR038740">
    <property type="entry name" value="BioF2-like_GNAT_dom"/>
</dbReference>
<dbReference type="SUPFAM" id="SSF55729">
    <property type="entry name" value="Acyl-CoA N-acyltransferases (Nat)"/>
    <property type="match status" value="1"/>
</dbReference>